<evidence type="ECO:0000256" key="3">
    <source>
        <dbReference type="ARBA" id="ARBA00022723"/>
    </source>
</evidence>
<dbReference type="InterPro" id="IPR025274">
    <property type="entry name" value="DUF4070"/>
</dbReference>
<dbReference type="SFLD" id="SFLDS00029">
    <property type="entry name" value="Radical_SAM"/>
    <property type="match status" value="1"/>
</dbReference>
<dbReference type="CDD" id="cd02068">
    <property type="entry name" value="radical_SAM_B12_BD"/>
    <property type="match status" value="1"/>
</dbReference>
<dbReference type="PROSITE" id="PS51918">
    <property type="entry name" value="RADICAL_SAM"/>
    <property type="match status" value="1"/>
</dbReference>
<dbReference type="Pfam" id="PF02310">
    <property type="entry name" value="B12-binding"/>
    <property type="match status" value="1"/>
</dbReference>
<dbReference type="SFLD" id="SFLDG01123">
    <property type="entry name" value="methyltransferase_(Class_B)"/>
    <property type="match status" value="1"/>
</dbReference>
<dbReference type="SUPFAM" id="SSF102114">
    <property type="entry name" value="Radical SAM enzymes"/>
    <property type="match status" value="1"/>
</dbReference>
<dbReference type="GO" id="GO:0005829">
    <property type="term" value="C:cytosol"/>
    <property type="evidence" value="ECO:0007669"/>
    <property type="project" value="TreeGrafter"/>
</dbReference>
<dbReference type="InterPro" id="IPR034466">
    <property type="entry name" value="Methyltransferase_Class_B"/>
</dbReference>
<accession>A0A7I7Y911</accession>
<feature type="domain" description="Radical SAM core" evidence="7">
    <location>
        <begin position="164"/>
        <end position="405"/>
    </location>
</feature>
<dbReference type="InterPro" id="IPR051198">
    <property type="entry name" value="BchE-like"/>
</dbReference>
<dbReference type="Pfam" id="PF04055">
    <property type="entry name" value="Radical_SAM"/>
    <property type="match status" value="1"/>
</dbReference>
<dbReference type="GO" id="GO:0046872">
    <property type="term" value="F:metal ion binding"/>
    <property type="evidence" value="ECO:0007669"/>
    <property type="project" value="UniProtKB-KW"/>
</dbReference>
<dbReference type="EMBL" id="AP022613">
    <property type="protein sequence ID" value="BBZ38110.1"/>
    <property type="molecule type" value="Genomic_DNA"/>
</dbReference>
<keyword evidence="5" id="KW-0411">Iron-sulfur</keyword>
<sequence length="531" mass="61054">MMADIVLVNPRFDVSYWGLEHALPLLGKRRILPSVCLPLLAALTPDGHCVTIVDENVERIDYERLAKADIVGLTGMDVQGHRMLEILRELKARNVFTVVGGPSVTVQEEYFAGLADVIFVGEADTTWPQFLDEWAQGRHARRYEQTEPTDMTRSPVPRYDLVKAKHYLFGSVQFSRGCPFQCEFCDIPITFGRRPRLKTSAQVITELEAMRKQRVRIAFIVDDNLIGTRIPMKKLLQDVAAWQAAKGYPMAFVAYASLNLAEDDEMMELLDAANVAMVFIGIESPSEESLRETKKYQNVRKGGTIVDRVRKVQDAGLEVLCGMIVGFDHDDERIFKAQYEFIRQTDIMHPTVNMLVAIPKTPLYARLKNEGRLDLSETNPSDGMFGTNVIPLGMTRDQMRDGYIRLMLDLHDPEFYFDRLENLYLRRRIDFARARNAYWCRHPWIKRKSQSVYALGAIVLFLRLMSNVPDPRLRRIYRRRMTTMLRHRPDPTVLFICAVKCAMHYHQHVMSREIADSVACPTRTRGDLALY</sequence>
<dbReference type="InterPro" id="IPR058240">
    <property type="entry name" value="rSAM_sf"/>
</dbReference>
<evidence type="ECO:0000313" key="9">
    <source>
        <dbReference type="Proteomes" id="UP000467385"/>
    </source>
</evidence>
<evidence type="ECO:0000259" key="6">
    <source>
        <dbReference type="PROSITE" id="PS51332"/>
    </source>
</evidence>
<dbReference type="PANTHER" id="PTHR43409:SF3">
    <property type="entry name" value="HYPOTHETICAL METHYLTRANSFERASE"/>
    <property type="match status" value="1"/>
</dbReference>
<dbReference type="InterPro" id="IPR034530">
    <property type="entry name" value="HpnP-like"/>
</dbReference>
<reference evidence="8 9" key="1">
    <citation type="journal article" date="2019" name="Emerg. Microbes Infect.">
        <title>Comprehensive subspecies identification of 175 nontuberculous mycobacteria species based on 7547 genomic profiles.</title>
        <authorList>
            <person name="Matsumoto Y."/>
            <person name="Kinjo T."/>
            <person name="Motooka D."/>
            <person name="Nabeya D."/>
            <person name="Jung N."/>
            <person name="Uechi K."/>
            <person name="Horii T."/>
            <person name="Iida T."/>
            <person name="Fujita J."/>
            <person name="Nakamura S."/>
        </authorList>
    </citation>
    <scope>NUCLEOTIDE SEQUENCE [LARGE SCALE GENOMIC DNA]</scope>
    <source>
        <strain evidence="8 9">JCM 14738</strain>
    </source>
</reference>
<dbReference type="GO" id="GO:0003824">
    <property type="term" value="F:catalytic activity"/>
    <property type="evidence" value="ECO:0007669"/>
    <property type="project" value="InterPro"/>
</dbReference>
<dbReference type="PROSITE" id="PS51332">
    <property type="entry name" value="B12_BINDING"/>
    <property type="match status" value="1"/>
</dbReference>
<feature type="domain" description="B12-binding" evidence="6">
    <location>
        <begin position="1"/>
        <end position="141"/>
    </location>
</feature>
<dbReference type="AlphaFoldDB" id="A0A7I7Y911"/>
<name>A0A7I7Y911_9MYCO</name>
<evidence type="ECO:0000259" key="7">
    <source>
        <dbReference type="PROSITE" id="PS51918"/>
    </source>
</evidence>
<dbReference type="Gene3D" id="3.40.50.280">
    <property type="entry name" value="Cobalamin-binding domain"/>
    <property type="match status" value="1"/>
</dbReference>
<dbReference type="Proteomes" id="UP000467385">
    <property type="component" value="Chromosome"/>
</dbReference>
<evidence type="ECO:0000313" key="8">
    <source>
        <dbReference type="EMBL" id="BBZ38110.1"/>
    </source>
</evidence>
<evidence type="ECO:0000256" key="2">
    <source>
        <dbReference type="ARBA" id="ARBA00022691"/>
    </source>
</evidence>
<dbReference type="InterPro" id="IPR006158">
    <property type="entry name" value="Cobalamin-bd"/>
</dbReference>
<gene>
    <name evidence="8" type="ORF">MCNS_11730</name>
</gene>
<comment type="cofactor">
    <cofactor evidence="1">
        <name>[4Fe-4S] cluster</name>
        <dbReference type="ChEBI" id="CHEBI:49883"/>
    </cofactor>
</comment>
<keyword evidence="4" id="KW-0408">Iron</keyword>
<keyword evidence="2" id="KW-0949">S-adenosyl-L-methionine</keyword>
<dbReference type="InterPro" id="IPR007197">
    <property type="entry name" value="rSAM"/>
</dbReference>
<dbReference type="SMART" id="SM00729">
    <property type="entry name" value="Elp3"/>
    <property type="match status" value="1"/>
</dbReference>
<organism evidence="8 9">
    <name type="scientific">Mycobacterium conspicuum</name>
    <dbReference type="NCBI Taxonomy" id="44010"/>
    <lineage>
        <taxon>Bacteria</taxon>
        <taxon>Bacillati</taxon>
        <taxon>Actinomycetota</taxon>
        <taxon>Actinomycetes</taxon>
        <taxon>Mycobacteriales</taxon>
        <taxon>Mycobacteriaceae</taxon>
        <taxon>Mycobacterium</taxon>
    </lineage>
</organism>
<keyword evidence="3" id="KW-0479">Metal-binding</keyword>
<dbReference type="InterPro" id="IPR023404">
    <property type="entry name" value="rSAM_horseshoe"/>
</dbReference>
<proteinExistence type="predicted"/>
<protein>
    <submittedName>
        <fullName evidence="8">B12-binding domain-containing radical SAM protein</fullName>
    </submittedName>
</protein>
<keyword evidence="9" id="KW-1185">Reference proteome</keyword>
<evidence type="ECO:0000256" key="1">
    <source>
        <dbReference type="ARBA" id="ARBA00001966"/>
    </source>
</evidence>
<dbReference type="InterPro" id="IPR006638">
    <property type="entry name" value="Elp3/MiaA/NifB-like_rSAM"/>
</dbReference>
<dbReference type="GO" id="GO:0031419">
    <property type="term" value="F:cobalamin binding"/>
    <property type="evidence" value="ECO:0007669"/>
    <property type="project" value="InterPro"/>
</dbReference>
<dbReference type="SFLD" id="SFLDG01082">
    <property type="entry name" value="B12-binding_domain_containing"/>
    <property type="match status" value="1"/>
</dbReference>
<dbReference type="PANTHER" id="PTHR43409">
    <property type="entry name" value="ANAEROBIC MAGNESIUM-PROTOPORPHYRIN IX MONOMETHYL ESTER CYCLASE-RELATED"/>
    <property type="match status" value="1"/>
</dbReference>
<evidence type="ECO:0000256" key="4">
    <source>
        <dbReference type="ARBA" id="ARBA00023004"/>
    </source>
</evidence>
<dbReference type="CDD" id="cd01335">
    <property type="entry name" value="Radical_SAM"/>
    <property type="match status" value="1"/>
</dbReference>
<dbReference type="SFLD" id="SFLDF00303">
    <property type="entry name" value="hopanoid_C2-methyltransferase"/>
    <property type="match status" value="1"/>
</dbReference>
<dbReference type="Pfam" id="PF13282">
    <property type="entry name" value="DUF4070"/>
    <property type="match status" value="1"/>
</dbReference>
<dbReference type="Gene3D" id="3.80.30.20">
    <property type="entry name" value="tm_1862 like domain"/>
    <property type="match status" value="1"/>
</dbReference>
<evidence type="ECO:0000256" key="5">
    <source>
        <dbReference type="ARBA" id="ARBA00023014"/>
    </source>
</evidence>
<dbReference type="GO" id="GO:0051539">
    <property type="term" value="F:4 iron, 4 sulfur cluster binding"/>
    <property type="evidence" value="ECO:0007669"/>
    <property type="project" value="UniProtKB-KW"/>
</dbReference>